<dbReference type="Proteomes" id="UP000709466">
    <property type="component" value="Unassembled WGS sequence"/>
</dbReference>
<keyword evidence="1" id="KW-0732">Signal</keyword>
<reference evidence="2 3" key="1">
    <citation type="submission" date="2020-03" db="EMBL/GenBank/DDBJ databases">
        <title>Bacterial isolates of synthetic phycosphere.</title>
        <authorList>
            <person name="Fu H."/>
            <person name="Moran M.A."/>
        </authorList>
    </citation>
    <scope>NUCLEOTIDE SEQUENCE [LARGE SCALE GENOMIC DNA]</scope>
    <source>
        <strain evidence="2 3">HF1</strain>
    </source>
</reference>
<gene>
    <name evidence="2" type="ORF">HCZ30_07960</name>
</gene>
<organism evidence="2 3">
    <name type="scientific">Marivivens donghaensis</name>
    <dbReference type="NCBI Taxonomy" id="1699413"/>
    <lineage>
        <taxon>Bacteria</taxon>
        <taxon>Pseudomonadati</taxon>
        <taxon>Pseudomonadota</taxon>
        <taxon>Alphaproteobacteria</taxon>
        <taxon>Rhodobacterales</taxon>
        <taxon>Paracoccaceae</taxon>
        <taxon>Marivivens group</taxon>
        <taxon>Marivivens</taxon>
    </lineage>
</organism>
<dbReference type="SUPFAM" id="SSF49503">
    <property type="entry name" value="Cupredoxins"/>
    <property type="match status" value="1"/>
</dbReference>
<dbReference type="EMBL" id="JAATOP010000004">
    <property type="protein sequence ID" value="NIY72371.1"/>
    <property type="molecule type" value="Genomic_DNA"/>
</dbReference>
<evidence type="ECO:0000256" key="1">
    <source>
        <dbReference type="SAM" id="SignalP"/>
    </source>
</evidence>
<accession>A0ABX0VWN3</accession>
<feature type="chain" id="PRO_5045932184" description="Plastocyanin" evidence="1">
    <location>
        <begin position="20"/>
        <end position="129"/>
    </location>
</feature>
<feature type="signal peptide" evidence="1">
    <location>
        <begin position="1"/>
        <end position="19"/>
    </location>
</feature>
<evidence type="ECO:0008006" key="4">
    <source>
        <dbReference type="Google" id="ProtNLM"/>
    </source>
</evidence>
<protein>
    <recommendedName>
        <fullName evidence="4">Plastocyanin</fullName>
    </recommendedName>
</protein>
<name>A0ABX0VWN3_9RHOB</name>
<sequence length="129" mass="13845">MKRALLAALFVMSGQVAHAELNEVLITDLGFFPMISYVNVGDTVTFNNQAAAPRTVSSLEATGLDIVEWSSGELQHGESFSIIVTPATVMDFHTAVDLGDIGSFSFDEPPFEDDFEADDISEGDAVIAE</sequence>
<keyword evidence="3" id="KW-1185">Reference proteome</keyword>
<proteinExistence type="predicted"/>
<comment type="caution">
    <text evidence="2">The sequence shown here is derived from an EMBL/GenBank/DDBJ whole genome shotgun (WGS) entry which is preliminary data.</text>
</comment>
<evidence type="ECO:0000313" key="3">
    <source>
        <dbReference type="Proteomes" id="UP000709466"/>
    </source>
</evidence>
<dbReference type="Gene3D" id="2.60.40.420">
    <property type="entry name" value="Cupredoxins - blue copper proteins"/>
    <property type="match status" value="1"/>
</dbReference>
<evidence type="ECO:0000313" key="2">
    <source>
        <dbReference type="EMBL" id="NIY72371.1"/>
    </source>
</evidence>
<dbReference type="InterPro" id="IPR008972">
    <property type="entry name" value="Cupredoxin"/>
</dbReference>
<dbReference type="RefSeq" id="WP_167637751.1">
    <property type="nucleotide sequence ID" value="NZ_JAATOP010000004.1"/>
</dbReference>